<proteinExistence type="predicted"/>
<organism evidence="1 2">
    <name type="scientific">Rhodoglobus vestalii</name>
    <dbReference type="NCBI Taxonomy" id="193384"/>
    <lineage>
        <taxon>Bacteria</taxon>
        <taxon>Bacillati</taxon>
        <taxon>Actinomycetota</taxon>
        <taxon>Actinomycetes</taxon>
        <taxon>Micrococcales</taxon>
        <taxon>Microbacteriaceae</taxon>
        <taxon>Rhodoglobus</taxon>
    </lineage>
</organism>
<evidence type="ECO:0000313" key="2">
    <source>
        <dbReference type="Proteomes" id="UP000316560"/>
    </source>
</evidence>
<comment type="caution">
    <text evidence="1">The sequence shown here is derived from an EMBL/GenBank/DDBJ whole genome shotgun (WGS) entry which is preliminary data.</text>
</comment>
<dbReference type="EMBL" id="VFRA01000001">
    <property type="protein sequence ID" value="TQO20059.1"/>
    <property type="molecule type" value="Genomic_DNA"/>
</dbReference>
<protein>
    <submittedName>
        <fullName evidence="1">Uncharacterized protein</fullName>
    </submittedName>
</protein>
<keyword evidence="2" id="KW-1185">Reference proteome</keyword>
<evidence type="ECO:0000313" key="1">
    <source>
        <dbReference type="EMBL" id="TQO20059.1"/>
    </source>
</evidence>
<name>A0A8H2K7E2_9MICO</name>
<reference evidence="1 2" key="1">
    <citation type="submission" date="2019-06" db="EMBL/GenBank/DDBJ databases">
        <title>Sequencing the genomes of 1000 actinobacteria strains.</title>
        <authorList>
            <person name="Klenk H.-P."/>
        </authorList>
    </citation>
    <scope>NUCLEOTIDE SEQUENCE [LARGE SCALE GENOMIC DNA]</scope>
    <source>
        <strain evidence="1 2">DSM 21947</strain>
    </source>
</reference>
<gene>
    <name evidence="1" type="ORF">FB472_1667</name>
</gene>
<accession>A0A8H2K7E2</accession>
<dbReference type="AlphaFoldDB" id="A0A8H2K7E2"/>
<dbReference type="Proteomes" id="UP000316560">
    <property type="component" value="Unassembled WGS sequence"/>
</dbReference>
<sequence>MISATFALIHYTVALDRVVISELSVTQYSTITAIKGRPKTVVVTQGGPQSYLKAISAKIVTDVRRSDF</sequence>